<dbReference type="GO" id="GO:0007155">
    <property type="term" value="P:cell adhesion"/>
    <property type="evidence" value="ECO:0007669"/>
    <property type="project" value="InterPro"/>
</dbReference>
<protein>
    <submittedName>
        <fullName evidence="4">Zinc ABC transporter substrate-binding protein</fullName>
    </submittedName>
</protein>
<organism evidence="4 5">
    <name type="scientific">Methanofollis tationis</name>
    <dbReference type="NCBI Taxonomy" id="81417"/>
    <lineage>
        <taxon>Archaea</taxon>
        <taxon>Methanobacteriati</taxon>
        <taxon>Methanobacteriota</taxon>
        <taxon>Stenosarchaea group</taxon>
        <taxon>Methanomicrobia</taxon>
        <taxon>Methanomicrobiales</taxon>
        <taxon>Methanomicrobiaceae</taxon>
        <taxon>Methanofollis</taxon>
    </lineage>
</organism>
<evidence type="ECO:0000313" key="5">
    <source>
        <dbReference type="Proteomes" id="UP000570823"/>
    </source>
</evidence>
<evidence type="ECO:0000256" key="1">
    <source>
        <dbReference type="ARBA" id="ARBA00011028"/>
    </source>
</evidence>
<dbReference type="PANTHER" id="PTHR42953">
    <property type="entry name" value="HIGH-AFFINITY ZINC UPTAKE SYSTEM PROTEIN ZNUA-RELATED"/>
    <property type="match status" value="1"/>
</dbReference>
<dbReference type="Proteomes" id="UP000570823">
    <property type="component" value="Unassembled WGS sequence"/>
</dbReference>
<dbReference type="Gene3D" id="3.40.50.1980">
    <property type="entry name" value="Nitrogenase molybdenum iron protein domain"/>
    <property type="match status" value="2"/>
</dbReference>
<dbReference type="InterPro" id="IPR006127">
    <property type="entry name" value="ZnuA-like"/>
</dbReference>
<dbReference type="PANTHER" id="PTHR42953:SF3">
    <property type="entry name" value="HIGH-AFFINITY ZINC UPTAKE SYSTEM PROTEIN ZNUA"/>
    <property type="match status" value="1"/>
</dbReference>
<evidence type="ECO:0000256" key="2">
    <source>
        <dbReference type="ARBA" id="ARBA00022448"/>
    </source>
</evidence>
<accession>A0A7K4HP24</accession>
<evidence type="ECO:0000256" key="3">
    <source>
        <dbReference type="ARBA" id="ARBA00022729"/>
    </source>
</evidence>
<keyword evidence="5" id="KW-1185">Reference proteome</keyword>
<comment type="caution">
    <text evidence="4">The sequence shown here is derived from an EMBL/GenBank/DDBJ whole genome shotgun (WGS) entry which is preliminary data.</text>
</comment>
<dbReference type="EMBL" id="JABXWR010000001">
    <property type="protein sequence ID" value="NVO66979.1"/>
    <property type="molecule type" value="Genomic_DNA"/>
</dbReference>
<dbReference type="OrthoDB" id="50488at2157"/>
<reference evidence="4 5" key="1">
    <citation type="submission" date="2020-06" db="EMBL/GenBank/DDBJ databases">
        <title>Methanofollis fontis sp. nov., a methanogen isolated from marine sediments near a cold seep at Four-Way Closure Ridge offshore southwestern Taiwan.</title>
        <authorList>
            <person name="Chen S.-C."/>
            <person name="Teng N.-H."/>
            <person name="Lin Y.-S."/>
            <person name="Lai M.-C."/>
            <person name="Chen H.-H."/>
            <person name="Wang C.-C."/>
        </authorList>
    </citation>
    <scope>NUCLEOTIDE SEQUENCE [LARGE SCALE GENOMIC DNA]</scope>
    <source>
        <strain evidence="4 5">DSM 2702</strain>
    </source>
</reference>
<keyword evidence="2" id="KW-0813">Transport</keyword>
<dbReference type="GO" id="GO:0030001">
    <property type="term" value="P:metal ion transport"/>
    <property type="evidence" value="ECO:0007669"/>
    <property type="project" value="InterPro"/>
</dbReference>
<dbReference type="GO" id="GO:0046872">
    <property type="term" value="F:metal ion binding"/>
    <property type="evidence" value="ECO:0007669"/>
    <property type="project" value="InterPro"/>
</dbReference>
<dbReference type="RefSeq" id="WP_176789592.1">
    <property type="nucleotide sequence ID" value="NZ_JABXWR010000001.1"/>
</dbReference>
<evidence type="ECO:0000313" key="4">
    <source>
        <dbReference type="EMBL" id="NVO66979.1"/>
    </source>
</evidence>
<comment type="similarity">
    <text evidence="1">Belongs to the bacterial solute-binding protein 9 family.</text>
</comment>
<dbReference type="Pfam" id="PF01297">
    <property type="entry name" value="ZnuA"/>
    <property type="match status" value="1"/>
</dbReference>
<gene>
    <name evidence="4" type="ORF">HWN36_06575</name>
</gene>
<sequence length="290" mass="30487">METAQWLLSAIGVLFLLVTAGCLGDGAAPAEDGPIPVAVTIPPQAEFVRAIGGERVDVMVLVPPGANPHTYELTPGQMAALGEVRMYAAVGSGIEFERAWMAKIAGVNPGMHVVNCSEGLTFLSGDEEEGGTDPHVWLSVRNAAVMVENICAGLVAIDPADAAYFEANRDGYLDELRALDTGIAASLAGREGEAIMVYHPSWAYFARDYGLVQIPIEDEGKEPGPQGIERLIVQATAENITVVFASPEYSTKSARVIADAIGGRVALVSPLEENYTANMRNVAAAFGGAV</sequence>
<dbReference type="InterPro" id="IPR050492">
    <property type="entry name" value="Bact_metal-bind_prot9"/>
</dbReference>
<keyword evidence="3" id="KW-0732">Signal</keyword>
<dbReference type="SUPFAM" id="SSF53807">
    <property type="entry name" value="Helical backbone' metal receptor"/>
    <property type="match status" value="1"/>
</dbReference>
<dbReference type="PRINTS" id="PR00691">
    <property type="entry name" value="ADHESINB"/>
</dbReference>
<name>A0A7K4HP24_9EURY</name>
<proteinExistence type="inferred from homology"/>
<dbReference type="InterPro" id="IPR006129">
    <property type="entry name" value="AdhesinB"/>
</dbReference>
<dbReference type="AlphaFoldDB" id="A0A7K4HP24"/>